<feature type="region of interest" description="Disordered" evidence="1">
    <location>
        <begin position="1"/>
        <end position="24"/>
    </location>
</feature>
<proteinExistence type="predicted"/>
<protein>
    <submittedName>
        <fullName evidence="2">Uncharacterized protein</fullName>
    </submittedName>
</protein>
<dbReference type="Proteomes" id="UP001140076">
    <property type="component" value="Unassembled WGS sequence"/>
</dbReference>
<organism evidence="2 3">
    <name type="scientific">Streptomonospora mangrovi</name>
    <dbReference type="NCBI Taxonomy" id="2883123"/>
    <lineage>
        <taxon>Bacteria</taxon>
        <taxon>Bacillati</taxon>
        <taxon>Actinomycetota</taxon>
        <taxon>Actinomycetes</taxon>
        <taxon>Streptosporangiales</taxon>
        <taxon>Nocardiopsidaceae</taxon>
        <taxon>Streptomonospora</taxon>
    </lineage>
</organism>
<evidence type="ECO:0000313" key="2">
    <source>
        <dbReference type="EMBL" id="MDA0563278.1"/>
    </source>
</evidence>
<reference evidence="2" key="1">
    <citation type="submission" date="2021-10" db="EMBL/GenBank/DDBJ databases">
        <title>Streptomonospora sp. nov., isolated from mangrove soil.</title>
        <authorList>
            <person name="Chen X."/>
            <person name="Ge X."/>
            <person name="Liu W."/>
        </authorList>
    </citation>
    <scope>NUCLEOTIDE SEQUENCE</scope>
    <source>
        <strain evidence="2">S1-112</strain>
    </source>
</reference>
<evidence type="ECO:0000313" key="3">
    <source>
        <dbReference type="Proteomes" id="UP001140076"/>
    </source>
</evidence>
<keyword evidence="3" id="KW-1185">Reference proteome</keyword>
<evidence type="ECO:0000256" key="1">
    <source>
        <dbReference type="SAM" id="MobiDB-lite"/>
    </source>
</evidence>
<dbReference type="AlphaFoldDB" id="A0A9X3SC61"/>
<dbReference type="EMBL" id="JAJAQC010000004">
    <property type="protein sequence ID" value="MDA0563278.1"/>
    <property type="molecule type" value="Genomic_DNA"/>
</dbReference>
<gene>
    <name evidence="2" type="ORF">LG943_02875</name>
</gene>
<dbReference type="RefSeq" id="WP_270070572.1">
    <property type="nucleotide sequence ID" value="NZ_JAJAQC010000004.1"/>
</dbReference>
<name>A0A9X3SC61_9ACTN</name>
<sequence>MTRQPLPAHPYAPHTRVHDVGETDRGAMVRGTASVLDATPSGDGTYRYLVRLDADDRHEEWPSYFTIPAGTWASAAAAGAHAAPAPAR</sequence>
<comment type="caution">
    <text evidence="2">The sequence shown here is derived from an EMBL/GenBank/DDBJ whole genome shotgun (WGS) entry which is preliminary data.</text>
</comment>
<accession>A0A9X3SC61</accession>